<dbReference type="InterPro" id="IPR058352">
    <property type="entry name" value="DUF8039"/>
</dbReference>
<reference evidence="2" key="1">
    <citation type="submission" date="2016-07" db="EMBL/GenBank/DDBJ databases">
        <title>De novo transcriptome assembly of four accessions of the metal hyperaccumulator plant Noccaea caerulescens.</title>
        <authorList>
            <person name="Blande D."/>
            <person name="Halimaa P."/>
            <person name="Tervahauta A.I."/>
            <person name="Aarts M.G."/>
            <person name="Karenlampi S.O."/>
        </authorList>
    </citation>
    <scope>NUCLEOTIDE SEQUENCE</scope>
</reference>
<dbReference type="EMBL" id="GEVI01026809">
    <property type="protein sequence ID" value="JAU05511.1"/>
    <property type="molecule type" value="Transcribed_RNA"/>
</dbReference>
<sequence length="163" mass="17385">MVNDIPLGPNAASVTILNVVKADAFLWRPSAEISVMGDALTGNIAWPVDKIRLAAIPSREESAKNSPQSGSQSTGTSKCAKQKCILLACDDNSGQRVALGRVSSTDPADMVHFVPLGPNASKVWVEVSKVDSARVWRPNSEVEFIADAIGTTMAWPNDKLILL</sequence>
<evidence type="ECO:0000313" key="2">
    <source>
        <dbReference type="EMBL" id="JAU05511.1"/>
    </source>
</evidence>
<dbReference type="Pfam" id="PF26133">
    <property type="entry name" value="DUF8039"/>
    <property type="match status" value="1"/>
</dbReference>
<feature type="domain" description="DUF8039" evidence="1">
    <location>
        <begin position="82"/>
        <end position="160"/>
    </location>
</feature>
<proteinExistence type="predicted"/>
<organism evidence="2">
    <name type="scientific">Noccaea caerulescens</name>
    <name type="common">Alpine penny-cress</name>
    <name type="synonym">Thlaspi caerulescens</name>
    <dbReference type="NCBI Taxonomy" id="107243"/>
    <lineage>
        <taxon>Eukaryota</taxon>
        <taxon>Viridiplantae</taxon>
        <taxon>Streptophyta</taxon>
        <taxon>Embryophyta</taxon>
        <taxon>Tracheophyta</taxon>
        <taxon>Spermatophyta</taxon>
        <taxon>Magnoliopsida</taxon>
        <taxon>eudicotyledons</taxon>
        <taxon>Gunneridae</taxon>
        <taxon>Pentapetalae</taxon>
        <taxon>rosids</taxon>
        <taxon>malvids</taxon>
        <taxon>Brassicales</taxon>
        <taxon>Brassicaceae</taxon>
        <taxon>Coluteocarpeae</taxon>
        <taxon>Noccaea</taxon>
    </lineage>
</organism>
<protein>
    <recommendedName>
        <fullName evidence="1">DUF8039 domain-containing protein</fullName>
    </recommendedName>
</protein>
<evidence type="ECO:0000259" key="1">
    <source>
        <dbReference type="Pfam" id="PF26133"/>
    </source>
</evidence>
<accession>A0A1J3CFH5</accession>
<gene>
    <name evidence="2" type="ORF">GA_TR4862_c0_g1_i1_g.16074</name>
</gene>
<dbReference type="AlphaFoldDB" id="A0A1J3CFH5"/>
<name>A0A1J3CFH5_NOCCA</name>